<reference evidence="1 2" key="1">
    <citation type="submission" date="2018-02" db="EMBL/GenBank/DDBJ databases">
        <title>Genome sequence of the basidiomycete white-rot fungus Phlebia centrifuga.</title>
        <authorList>
            <person name="Granchi Z."/>
            <person name="Peng M."/>
            <person name="de Vries R.P."/>
            <person name="Hilden K."/>
            <person name="Makela M.R."/>
            <person name="Grigoriev I."/>
            <person name="Riley R."/>
        </authorList>
    </citation>
    <scope>NUCLEOTIDE SEQUENCE [LARGE SCALE GENOMIC DNA]</scope>
    <source>
        <strain evidence="1 2">FBCC195</strain>
    </source>
</reference>
<evidence type="ECO:0000313" key="1">
    <source>
        <dbReference type="EMBL" id="PSR85525.1"/>
    </source>
</evidence>
<gene>
    <name evidence="1" type="ORF">PHLCEN_2v5416</name>
</gene>
<name>A0A2R6P5B0_9APHY</name>
<accession>A0A2R6P5B0</accession>
<proteinExistence type="predicted"/>
<dbReference type="EMBL" id="MLYV02000532">
    <property type="protein sequence ID" value="PSR85525.1"/>
    <property type="molecule type" value="Genomic_DNA"/>
</dbReference>
<evidence type="ECO:0000313" key="2">
    <source>
        <dbReference type="Proteomes" id="UP000186601"/>
    </source>
</evidence>
<dbReference type="Proteomes" id="UP000186601">
    <property type="component" value="Unassembled WGS sequence"/>
</dbReference>
<organism evidence="1 2">
    <name type="scientific">Hermanssonia centrifuga</name>
    <dbReference type="NCBI Taxonomy" id="98765"/>
    <lineage>
        <taxon>Eukaryota</taxon>
        <taxon>Fungi</taxon>
        <taxon>Dikarya</taxon>
        <taxon>Basidiomycota</taxon>
        <taxon>Agaricomycotina</taxon>
        <taxon>Agaricomycetes</taxon>
        <taxon>Polyporales</taxon>
        <taxon>Meruliaceae</taxon>
        <taxon>Hermanssonia</taxon>
    </lineage>
</organism>
<dbReference type="AlphaFoldDB" id="A0A2R6P5B0"/>
<keyword evidence="2" id="KW-1185">Reference proteome</keyword>
<protein>
    <submittedName>
        <fullName evidence="1">Uncharacterized protein</fullName>
    </submittedName>
</protein>
<comment type="caution">
    <text evidence="1">The sequence shown here is derived from an EMBL/GenBank/DDBJ whole genome shotgun (WGS) entry which is preliminary data.</text>
</comment>
<sequence length="101" mass="11070">MAPRKSPRDIKASLRNLSMQPISQWASHLLPGFTLLYFSPYLSSQRPFGFFAVTGALAASSPDLPYATYGREICKNPWQTTSTRIGDVGIASMDLSSKLSV</sequence>